<accession>A0A1R4GCD1</accession>
<dbReference type="GeneID" id="303174294"/>
<dbReference type="EMBL" id="FUHU01000043">
    <property type="protein sequence ID" value="SJM65705.1"/>
    <property type="molecule type" value="Genomic_DNA"/>
</dbReference>
<dbReference type="RefSeq" id="WP_143244722.1">
    <property type="nucleotide sequence ID" value="NZ_FUHU01000043.1"/>
</dbReference>
<gene>
    <name evidence="3" type="ORF">CZ674_10675</name>
</gene>
<sequence length="194" mass="19955">MQKPIRTRILASLAAAAALSFTAVGCAGDDQPDVTAPNPSPVESSEAPDTTLPEGQCDPAFVEPLLGVSGVDTTLDEVSNTFVPEFIPAMFAPECTVSGRLSISQDGSDAVVGNLASLAVLRGVDAETIVEAARSNGLQVSDGGTQTTFTTDDGFQGSLSWHPASNYDDLDALSTAAGIEIQPDDLILVSATRD</sequence>
<evidence type="ECO:0000313" key="3">
    <source>
        <dbReference type="EMBL" id="SJM65705.1"/>
    </source>
</evidence>
<evidence type="ECO:0000256" key="1">
    <source>
        <dbReference type="SAM" id="MobiDB-lite"/>
    </source>
</evidence>
<protein>
    <submittedName>
        <fullName evidence="3">Uncharacterized protein</fullName>
    </submittedName>
</protein>
<dbReference type="Proteomes" id="UP000195787">
    <property type="component" value="Unassembled WGS sequence"/>
</dbReference>
<evidence type="ECO:0000313" key="4">
    <source>
        <dbReference type="Proteomes" id="UP000195787"/>
    </source>
</evidence>
<organism evidence="3 4">
    <name type="scientific">Agrococcus casei LMG 22410</name>
    <dbReference type="NCBI Taxonomy" id="1255656"/>
    <lineage>
        <taxon>Bacteria</taxon>
        <taxon>Bacillati</taxon>
        <taxon>Actinomycetota</taxon>
        <taxon>Actinomycetes</taxon>
        <taxon>Micrococcales</taxon>
        <taxon>Microbacteriaceae</taxon>
        <taxon>Agrococcus</taxon>
    </lineage>
</organism>
<reference evidence="3 4" key="1">
    <citation type="submission" date="2017-02" db="EMBL/GenBank/DDBJ databases">
        <authorList>
            <person name="Peterson S.W."/>
        </authorList>
    </citation>
    <scope>NUCLEOTIDE SEQUENCE [LARGE SCALE GENOMIC DNA]</scope>
    <source>
        <strain evidence="3 4">LMG 22410</strain>
    </source>
</reference>
<feature type="chain" id="PRO_5013136873" evidence="2">
    <location>
        <begin position="28"/>
        <end position="194"/>
    </location>
</feature>
<evidence type="ECO:0000256" key="2">
    <source>
        <dbReference type="SAM" id="SignalP"/>
    </source>
</evidence>
<dbReference type="PROSITE" id="PS51257">
    <property type="entry name" value="PROKAR_LIPOPROTEIN"/>
    <property type="match status" value="1"/>
</dbReference>
<proteinExistence type="predicted"/>
<feature type="signal peptide" evidence="2">
    <location>
        <begin position="1"/>
        <end position="27"/>
    </location>
</feature>
<keyword evidence="4" id="KW-1185">Reference proteome</keyword>
<keyword evidence="2" id="KW-0732">Signal</keyword>
<dbReference type="AlphaFoldDB" id="A0A1R4GCD1"/>
<feature type="region of interest" description="Disordered" evidence="1">
    <location>
        <begin position="29"/>
        <end position="56"/>
    </location>
</feature>
<name>A0A1R4GCD1_9MICO</name>